<evidence type="ECO:0000313" key="1">
    <source>
        <dbReference type="EMBL" id="PKU86087.1"/>
    </source>
</evidence>
<protein>
    <submittedName>
        <fullName evidence="1">S-formylglutathione hydrolase</fullName>
    </submittedName>
</protein>
<dbReference type="Proteomes" id="UP000233837">
    <property type="component" value="Unassembled WGS sequence"/>
</dbReference>
<sequence length="67" mass="7585">MEKPEEISSSRMFGGYNRRFKHFSPTLGCSMTFSIYFPPTLPSQKIPIESMYGPCSDGVAGFDFCFQ</sequence>
<dbReference type="EMBL" id="KZ501954">
    <property type="protein sequence ID" value="PKU86087.1"/>
    <property type="molecule type" value="Genomic_DNA"/>
</dbReference>
<proteinExistence type="predicted"/>
<dbReference type="AlphaFoldDB" id="A0A2I0XDT3"/>
<reference evidence="1 2" key="1">
    <citation type="journal article" date="2016" name="Sci. Rep.">
        <title>The Dendrobium catenatum Lindl. genome sequence provides insights into polysaccharide synthase, floral development and adaptive evolution.</title>
        <authorList>
            <person name="Zhang G.Q."/>
            <person name="Xu Q."/>
            <person name="Bian C."/>
            <person name="Tsai W.C."/>
            <person name="Yeh C.M."/>
            <person name="Liu K.W."/>
            <person name="Yoshida K."/>
            <person name="Zhang L.S."/>
            <person name="Chang S.B."/>
            <person name="Chen F."/>
            <person name="Shi Y."/>
            <person name="Su Y.Y."/>
            <person name="Zhang Y.Q."/>
            <person name="Chen L.J."/>
            <person name="Yin Y."/>
            <person name="Lin M."/>
            <person name="Huang H."/>
            <person name="Deng H."/>
            <person name="Wang Z.W."/>
            <person name="Zhu S.L."/>
            <person name="Zhao X."/>
            <person name="Deng C."/>
            <person name="Niu S.C."/>
            <person name="Huang J."/>
            <person name="Wang M."/>
            <person name="Liu G.H."/>
            <person name="Yang H.J."/>
            <person name="Xiao X.J."/>
            <person name="Hsiao Y.Y."/>
            <person name="Wu W.L."/>
            <person name="Chen Y.Y."/>
            <person name="Mitsuda N."/>
            <person name="Ohme-Takagi M."/>
            <person name="Luo Y.B."/>
            <person name="Van de Peer Y."/>
            <person name="Liu Z.J."/>
        </authorList>
    </citation>
    <scope>NUCLEOTIDE SEQUENCE [LARGE SCALE GENOMIC DNA]</scope>
    <source>
        <tissue evidence="1">The whole plant</tissue>
    </source>
</reference>
<name>A0A2I0XDT3_9ASPA</name>
<reference evidence="1 2" key="2">
    <citation type="journal article" date="2017" name="Nature">
        <title>The Apostasia genome and the evolution of orchids.</title>
        <authorList>
            <person name="Zhang G.Q."/>
            <person name="Liu K.W."/>
            <person name="Li Z."/>
            <person name="Lohaus R."/>
            <person name="Hsiao Y.Y."/>
            <person name="Niu S.C."/>
            <person name="Wang J.Y."/>
            <person name="Lin Y.C."/>
            <person name="Xu Q."/>
            <person name="Chen L.J."/>
            <person name="Yoshida K."/>
            <person name="Fujiwara S."/>
            <person name="Wang Z.W."/>
            <person name="Zhang Y.Q."/>
            <person name="Mitsuda N."/>
            <person name="Wang M."/>
            <person name="Liu G.H."/>
            <person name="Pecoraro L."/>
            <person name="Huang H.X."/>
            <person name="Xiao X.J."/>
            <person name="Lin M."/>
            <person name="Wu X.Y."/>
            <person name="Wu W.L."/>
            <person name="Chen Y.Y."/>
            <person name="Chang S.B."/>
            <person name="Sakamoto S."/>
            <person name="Ohme-Takagi M."/>
            <person name="Yagi M."/>
            <person name="Zeng S.J."/>
            <person name="Shen C.Y."/>
            <person name="Yeh C.M."/>
            <person name="Luo Y.B."/>
            <person name="Tsai W.C."/>
            <person name="Van de Peer Y."/>
            <person name="Liu Z.J."/>
        </authorList>
    </citation>
    <scope>NUCLEOTIDE SEQUENCE [LARGE SCALE GENOMIC DNA]</scope>
    <source>
        <tissue evidence="1">The whole plant</tissue>
    </source>
</reference>
<organism evidence="1 2">
    <name type="scientific">Dendrobium catenatum</name>
    <dbReference type="NCBI Taxonomy" id="906689"/>
    <lineage>
        <taxon>Eukaryota</taxon>
        <taxon>Viridiplantae</taxon>
        <taxon>Streptophyta</taxon>
        <taxon>Embryophyta</taxon>
        <taxon>Tracheophyta</taxon>
        <taxon>Spermatophyta</taxon>
        <taxon>Magnoliopsida</taxon>
        <taxon>Liliopsida</taxon>
        <taxon>Asparagales</taxon>
        <taxon>Orchidaceae</taxon>
        <taxon>Epidendroideae</taxon>
        <taxon>Malaxideae</taxon>
        <taxon>Dendrobiinae</taxon>
        <taxon>Dendrobium</taxon>
    </lineage>
</organism>
<gene>
    <name evidence="1" type="primary">SFGH</name>
    <name evidence="1" type="ORF">MA16_Dca001918</name>
</gene>
<evidence type="ECO:0000313" key="2">
    <source>
        <dbReference type="Proteomes" id="UP000233837"/>
    </source>
</evidence>
<dbReference type="Gene3D" id="3.40.50.1820">
    <property type="entry name" value="alpha/beta hydrolase"/>
    <property type="match status" value="1"/>
</dbReference>
<keyword evidence="1" id="KW-0378">Hydrolase</keyword>
<dbReference type="GO" id="GO:0016787">
    <property type="term" value="F:hydrolase activity"/>
    <property type="evidence" value="ECO:0007669"/>
    <property type="project" value="UniProtKB-KW"/>
</dbReference>
<keyword evidence="2" id="KW-1185">Reference proteome</keyword>
<accession>A0A2I0XDT3</accession>
<dbReference type="InterPro" id="IPR029058">
    <property type="entry name" value="AB_hydrolase_fold"/>
</dbReference>
<dbReference type="STRING" id="906689.A0A2I0XDT3"/>
<dbReference type="SUPFAM" id="SSF53474">
    <property type="entry name" value="alpha/beta-Hydrolases"/>
    <property type="match status" value="1"/>
</dbReference>